<dbReference type="PANTHER" id="PTHR11101">
    <property type="entry name" value="PHOSPHATE TRANSPORTER"/>
    <property type="match status" value="1"/>
</dbReference>
<comment type="function">
    <text evidence="7">Sodium-phosphate symporter.</text>
</comment>
<keyword evidence="9" id="KW-1185">Reference proteome</keyword>
<feature type="transmembrane region" description="Helical" evidence="7">
    <location>
        <begin position="89"/>
        <end position="108"/>
    </location>
</feature>
<dbReference type="GO" id="GO:0035435">
    <property type="term" value="P:phosphate ion transmembrane transport"/>
    <property type="evidence" value="ECO:0007669"/>
    <property type="project" value="TreeGrafter"/>
</dbReference>
<evidence type="ECO:0000256" key="2">
    <source>
        <dbReference type="ARBA" id="ARBA00022448"/>
    </source>
</evidence>
<comment type="subcellular location">
    <subcellularLocation>
        <location evidence="1 7">Membrane</location>
        <topology evidence="1 7">Multi-pass membrane protein</topology>
    </subcellularLocation>
</comment>
<keyword evidence="6 7" id="KW-0472">Membrane</keyword>
<dbReference type="Proteomes" id="UP000256970">
    <property type="component" value="Unassembled WGS sequence"/>
</dbReference>
<evidence type="ECO:0000256" key="1">
    <source>
        <dbReference type="ARBA" id="ARBA00004141"/>
    </source>
</evidence>
<gene>
    <name evidence="8" type="ORF">BQ4739_LOCUS7636</name>
</gene>
<proteinExistence type="inferred from homology"/>
<sequence>MSAAAMPEYLWLVVAGAFAAFGYGWATGANDVANAFGTSVGSKSITLRQATVLAAIFEFGGAMLLGRVVTNTIAGGIADPRMFARTPEVYAWGMVCALFVAFVWQGWASGKGYNVSATHSIIGSIIGFALAFGGTGAVQWARPDPRSFPPYRGIVPIVLSWVVSPILTGAVAAAVFGVTRWLVLRRERAAKLAFWVLPPAVLITVMINVFFVFTRGALRSLGDEWSVDKAAWVSALIAAGTAGFTAVVILPLIKWRMGKQDAEAAEKAKDAEAQGDLAVEVATHSDLALAKDGAEPPSSNPFKRLFRTASRAALYGTSVDVHQVVVEDEYIAALHARAEKFDPQAERTFGYLQVLSAICIIFAHGAGEVFSSICVIFTHGAGEVFSAICVIFAHGAGEVGQMAGPLAAIYDIYRNGSLSSSLSPDIWCVLVGAFALVVGLATYGYHVTRTTGVMLAKLSPSRGFAAELATALVIMVASQLGLPTSSSQCITGGIVGVGMMDGWKSGVNWKLFGKQFISWVATLFICVLGTAALFAIGIYTPSKIDGGHVIAYENGLSNTTGTLLKGFNESLLSFEEASSAGVLANLNPAQWQELNETVASIAGNNRDVTATRGNTAIQPSFVMDTLAQALGLFQNNSVFTLGQNSVFPGANLCNNNITADITTRINATCIAPMLTK</sequence>
<keyword evidence="4 7" id="KW-0812">Transmembrane</keyword>
<evidence type="ECO:0000256" key="6">
    <source>
        <dbReference type="ARBA" id="ARBA00023136"/>
    </source>
</evidence>
<name>A0A383VNW4_TETOB</name>
<keyword evidence="5 7" id="KW-1133">Transmembrane helix</keyword>
<feature type="transmembrane region" description="Helical" evidence="7">
    <location>
        <begin position="161"/>
        <end position="183"/>
    </location>
</feature>
<feature type="transmembrane region" description="Helical" evidence="7">
    <location>
        <begin position="425"/>
        <end position="445"/>
    </location>
</feature>
<evidence type="ECO:0000256" key="5">
    <source>
        <dbReference type="ARBA" id="ARBA00022989"/>
    </source>
</evidence>
<accession>A0A383VNW4</accession>
<keyword evidence="2 7" id="KW-0813">Transport</keyword>
<dbReference type="GO" id="GO:0016020">
    <property type="term" value="C:membrane"/>
    <property type="evidence" value="ECO:0007669"/>
    <property type="project" value="UniProtKB-SubCell"/>
</dbReference>
<dbReference type="Pfam" id="PF01384">
    <property type="entry name" value="PHO4"/>
    <property type="match status" value="2"/>
</dbReference>
<feature type="transmembrane region" description="Helical" evidence="7">
    <location>
        <begin position="120"/>
        <end position="141"/>
    </location>
</feature>
<dbReference type="EMBL" id="FNXT01000778">
    <property type="protein sequence ID" value="SZX67217.1"/>
    <property type="molecule type" value="Genomic_DNA"/>
</dbReference>
<evidence type="ECO:0000313" key="9">
    <source>
        <dbReference type="Proteomes" id="UP000256970"/>
    </source>
</evidence>
<dbReference type="PANTHER" id="PTHR11101:SF94">
    <property type="entry name" value="PHOSPHATE TRANSPORTER"/>
    <property type="match status" value="1"/>
</dbReference>
<feature type="transmembrane region" description="Helical" evidence="7">
    <location>
        <begin position="195"/>
        <end position="218"/>
    </location>
</feature>
<feature type="transmembrane region" description="Helical" evidence="7">
    <location>
        <begin position="354"/>
        <end position="378"/>
    </location>
</feature>
<evidence type="ECO:0000256" key="3">
    <source>
        <dbReference type="ARBA" id="ARBA00022592"/>
    </source>
</evidence>
<comment type="similarity">
    <text evidence="7">Belongs to the inorganic phosphate transporter (PiT) (TC 2.A.20) family.</text>
</comment>
<reference evidence="8 9" key="1">
    <citation type="submission" date="2016-10" db="EMBL/GenBank/DDBJ databases">
        <authorList>
            <person name="Cai Z."/>
        </authorList>
    </citation>
    <scope>NUCLEOTIDE SEQUENCE [LARGE SCALE GENOMIC DNA]</scope>
</reference>
<feature type="transmembrane region" description="Helical" evidence="7">
    <location>
        <begin position="516"/>
        <end position="539"/>
    </location>
</feature>
<organism evidence="8 9">
    <name type="scientific">Tetradesmus obliquus</name>
    <name type="common">Green alga</name>
    <name type="synonym">Acutodesmus obliquus</name>
    <dbReference type="NCBI Taxonomy" id="3088"/>
    <lineage>
        <taxon>Eukaryota</taxon>
        <taxon>Viridiplantae</taxon>
        <taxon>Chlorophyta</taxon>
        <taxon>core chlorophytes</taxon>
        <taxon>Chlorophyceae</taxon>
        <taxon>CS clade</taxon>
        <taxon>Sphaeropleales</taxon>
        <taxon>Scenedesmaceae</taxon>
        <taxon>Tetradesmus</taxon>
    </lineage>
</organism>
<dbReference type="AlphaFoldDB" id="A0A383VNW4"/>
<dbReference type="GO" id="GO:0005315">
    <property type="term" value="F:phosphate transmembrane transporter activity"/>
    <property type="evidence" value="ECO:0007669"/>
    <property type="project" value="InterPro"/>
</dbReference>
<dbReference type="InterPro" id="IPR001204">
    <property type="entry name" value="Phos_transporter"/>
</dbReference>
<evidence type="ECO:0000313" key="8">
    <source>
        <dbReference type="EMBL" id="SZX67217.1"/>
    </source>
</evidence>
<evidence type="ECO:0000256" key="7">
    <source>
        <dbReference type="RuleBase" id="RU363058"/>
    </source>
</evidence>
<protein>
    <recommendedName>
        <fullName evidence="7">Phosphate transporter</fullName>
    </recommendedName>
</protein>
<keyword evidence="3 7" id="KW-0592">Phosphate transport</keyword>
<evidence type="ECO:0000256" key="4">
    <source>
        <dbReference type="ARBA" id="ARBA00022692"/>
    </source>
</evidence>
<feature type="transmembrane region" description="Helical" evidence="7">
    <location>
        <begin position="230"/>
        <end position="253"/>
    </location>
</feature>
<dbReference type="STRING" id="3088.A0A383VNW4"/>